<dbReference type="RefSeq" id="WP_094823829.1">
    <property type="nucleotide sequence ID" value="NZ_NEVO01000018.1"/>
</dbReference>
<feature type="coiled-coil region" evidence="1">
    <location>
        <begin position="89"/>
        <end position="123"/>
    </location>
</feature>
<dbReference type="EMBL" id="NEVQ01000003">
    <property type="protein sequence ID" value="OZI64564.1"/>
    <property type="molecule type" value="Genomic_DNA"/>
</dbReference>
<name>A0A261URN1_9BORD</name>
<gene>
    <name evidence="2" type="ORF">CAL20_02595</name>
</gene>
<comment type="caution">
    <text evidence="2">The sequence shown here is derived from an EMBL/GenBank/DDBJ whole genome shotgun (WGS) entry which is preliminary data.</text>
</comment>
<evidence type="ECO:0000313" key="3">
    <source>
        <dbReference type="Proteomes" id="UP000216885"/>
    </source>
</evidence>
<dbReference type="Proteomes" id="UP000216885">
    <property type="component" value="Unassembled WGS sequence"/>
</dbReference>
<proteinExistence type="predicted"/>
<reference evidence="2 3" key="1">
    <citation type="submission" date="2017-05" db="EMBL/GenBank/DDBJ databases">
        <title>Complete and WGS of Bordetella genogroups.</title>
        <authorList>
            <person name="Spilker T."/>
            <person name="LiPuma J."/>
        </authorList>
    </citation>
    <scope>NUCLEOTIDE SEQUENCE [LARGE SCALE GENOMIC DNA]</scope>
    <source>
        <strain evidence="2 3">AU9919</strain>
    </source>
</reference>
<sequence length="160" mass="19099">MSAELKRIRTVKEIRLRREERLLYLKSLQARHCERVEQEFLAESHRSEETMVSIRQRKHERWQELFSEPFDSRKIMHVHDQDSDDAWQLLEMEASLQKLKGKLAQMQAELDQLTANHAQCVRKLEACNELAVWHGRQQSKRNALREEFLADELQGARHGR</sequence>
<accession>A0A261URN1</accession>
<dbReference type="AlphaFoldDB" id="A0A261URN1"/>
<evidence type="ECO:0000313" key="2">
    <source>
        <dbReference type="EMBL" id="OZI64564.1"/>
    </source>
</evidence>
<evidence type="ECO:0000256" key="1">
    <source>
        <dbReference type="SAM" id="Coils"/>
    </source>
</evidence>
<keyword evidence="3" id="KW-1185">Reference proteome</keyword>
<protein>
    <submittedName>
        <fullName evidence="2">Uncharacterized protein</fullName>
    </submittedName>
</protein>
<keyword evidence="1" id="KW-0175">Coiled coil</keyword>
<organism evidence="2 3">
    <name type="scientific">Bordetella genomosp. 4</name>
    <dbReference type="NCBI Taxonomy" id="463044"/>
    <lineage>
        <taxon>Bacteria</taxon>
        <taxon>Pseudomonadati</taxon>
        <taxon>Pseudomonadota</taxon>
        <taxon>Betaproteobacteria</taxon>
        <taxon>Burkholderiales</taxon>
        <taxon>Alcaligenaceae</taxon>
        <taxon>Bordetella</taxon>
    </lineage>
</organism>